<proteinExistence type="predicted"/>
<name>A0A6M5Z7J5_9BACT</name>
<organism evidence="1 2">
    <name type="scientific">Frigoriglobus tundricola</name>
    <dbReference type="NCBI Taxonomy" id="2774151"/>
    <lineage>
        <taxon>Bacteria</taxon>
        <taxon>Pseudomonadati</taxon>
        <taxon>Planctomycetota</taxon>
        <taxon>Planctomycetia</taxon>
        <taxon>Gemmatales</taxon>
        <taxon>Gemmataceae</taxon>
        <taxon>Frigoriglobus</taxon>
    </lineage>
</organism>
<keyword evidence="2" id="KW-1185">Reference proteome</keyword>
<dbReference type="AlphaFoldDB" id="A0A6M5Z7J5"/>
<evidence type="ECO:0000313" key="2">
    <source>
        <dbReference type="Proteomes" id="UP000503447"/>
    </source>
</evidence>
<reference evidence="2" key="1">
    <citation type="submission" date="2020-05" db="EMBL/GenBank/DDBJ databases">
        <title>Frigoriglobus tundricola gen. nov., sp. nov., a psychrotolerant cellulolytic planctomycete of the family Gemmataceae with two divergent copies of 16S rRNA gene.</title>
        <authorList>
            <person name="Kulichevskaya I.S."/>
            <person name="Ivanova A.A."/>
            <person name="Naumoff D.G."/>
            <person name="Beletsky A.V."/>
            <person name="Rijpstra W.I.C."/>
            <person name="Sinninghe Damste J.S."/>
            <person name="Mardanov A.V."/>
            <person name="Ravin N.V."/>
            <person name="Dedysh S.N."/>
        </authorList>
    </citation>
    <scope>NUCLEOTIDE SEQUENCE [LARGE SCALE GENOMIC DNA]</scope>
    <source>
        <strain evidence="2">PL17</strain>
    </source>
</reference>
<gene>
    <name evidence="1" type="ORF">FTUN_8965</name>
</gene>
<accession>A0A6M5Z7J5</accession>
<evidence type="ECO:0000313" key="1">
    <source>
        <dbReference type="EMBL" id="QJX01321.1"/>
    </source>
</evidence>
<sequence length="37" mass="3870">MSFWQRCVCGRLLGFAEADRAGGHRNGVPLVGGVVPG</sequence>
<dbReference type="EMBL" id="CP053452">
    <property type="protein sequence ID" value="QJX01321.1"/>
    <property type="molecule type" value="Genomic_DNA"/>
</dbReference>
<protein>
    <submittedName>
        <fullName evidence="1">Uncharacterized protein</fullName>
    </submittedName>
</protein>
<dbReference type="Proteomes" id="UP000503447">
    <property type="component" value="Chromosome"/>
</dbReference>
<dbReference type="KEGG" id="ftj:FTUN_8965"/>